<feature type="region of interest" description="Disordered" evidence="1">
    <location>
        <begin position="1"/>
        <end position="26"/>
    </location>
</feature>
<dbReference type="EMBL" id="HG996474">
    <property type="protein sequence ID" value="CAG1834190.1"/>
    <property type="molecule type" value="Genomic_DNA"/>
</dbReference>
<name>A0A8D7EY96_MUSAM</name>
<protein>
    <submittedName>
        <fullName evidence="2">(wild Malaysian banana) hypothetical protein</fullName>
    </submittedName>
</protein>
<accession>A0A8D7EY96</accession>
<evidence type="ECO:0000256" key="1">
    <source>
        <dbReference type="SAM" id="MobiDB-lite"/>
    </source>
</evidence>
<gene>
    <name evidence="2" type="ORF">GSMUA_222950.1</name>
</gene>
<sequence length="208" mass="23637">MGCPPAPNLEASGDPRQGPEVALDDGVDEHPRLLRRIPRRHVDHVGFHHHRASASVVVRVERGHGTVVGEAVLAAHHPEAENVALVVKDLEALRAGGRRQAGDDAHLPQGADVAVPHDDVAALHEVLVRLRPVEAPYHRPHRRHRRRHRLHHRRAALVRPHRVLVVPRHRLRHLVRRAKLGRRNTRHRFASLLFLSTESSKTWIREVR</sequence>
<organism evidence="2">
    <name type="scientific">Musa acuminata subsp. malaccensis</name>
    <name type="common">Wild banana</name>
    <name type="synonym">Musa malaccensis</name>
    <dbReference type="NCBI Taxonomy" id="214687"/>
    <lineage>
        <taxon>Eukaryota</taxon>
        <taxon>Viridiplantae</taxon>
        <taxon>Streptophyta</taxon>
        <taxon>Embryophyta</taxon>
        <taxon>Tracheophyta</taxon>
        <taxon>Spermatophyta</taxon>
        <taxon>Magnoliopsida</taxon>
        <taxon>Liliopsida</taxon>
        <taxon>Zingiberales</taxon>
        <taxon>Musaceae</taxon>
        <taxon>Musa</taxon>
    </lineage>
</organism>
<dbReference type="AlphaFoldDB" id="A0A8D7EY96"/>
<evidence type="ECO:0000313" key="2">
    <source>
        <dbReference type="EMBL" id="CAG1834190.1"/>
    </source>
</evidence>
<reference evidence="2" key="1">
    <citation type="submission" date="2021-03" db="EMBL/GenBank/DDBJ databases">
        <authorList>
            <consortium name="Genoscope - CEA"/>
            <person name="William W."/>
        </authorList>
    </citation>
    <scope>NUCLEOTIDE SEQUENCE</scope>
    <source>
        <strain evidence="2">Doubled-haploid Pahang</strain>
    </source>
</reference>
<proteinExistence type="predicted"/>